<evidence type="ECO:0008006" key="7">
    <source>
        <dbReference type="Google" id="ProtNLM"/>
    </source>
</evidence>
<protein>
    <recommendedName>
        <fullName evidence="7">WAT1-related protein</fullName>
    </recommendedName>
</protein>
<dbReference type="GO" id="GO:0022857">
    <property type="term" value="F:transmembrane transporter activity"/>
    <property type="evidence" value="ECO:0007669"/>
    <property type="project" value="InterPro"/>
</dbReference>
<name>A0A6A4N6E3_LUPAL</name>
<dbReference type="AlphaFoldDB" id="A0A6A4N6E3"/>
<keyword evidence="6" id="KW-1185">Reference proteome</keyword>
<evidence type="ECO:0000256" key="3">
    <source>
        <dbReference type="ARBA" id="ARBA00023136"/>
    </source>
</evidence>
<evidence type="ECO:0000256" key="1">
    <source>
        <dbReference type="ARBA" id="ARBA00022692"/>
    </source>
</evidence>
<organism evidence="5 6">
    <name type="scientific">Lupinus albus</name>
    <name type="common">White lupine</name>
    <name type="synonym">Lupinus termis</name>
    <dbReference type="NCBI Taxonomy" id="3870"/>
    <lineage>
        <taxon>Eukaryota</taxon>
        <taxon>Viridiplantae</taxon>
        <taxon>Streptophyta</taxon>
        <taxon>Embryophyta</taxon>
        <taxon>Tracheophyta</taxon>
        <taxon>Spermatophyta</taxon>
        <taxon>Magnoliopsida</taxon>
        <taxon>eudicotyledons</taxon>
        <taxon>Gunneridae</taxon>
        <taxon>Pentapetalae</taxon>
        <taxon>rosids</taxon>
        <taxon>fabids</taxon>
        <taxon>Fabales</taxon>
        <taxon>Fabaceae</taxon>
        <taxon>Papilionoideae</taxon>
        <taxon>50 kb inversion clade</taxon>
        <taxon>genistoids sensu lato</taxon>
        <taxon>core genistoids</taxon>
        <taxon>Genisteae</taxon>
        <taxon>Lupinus</taxon>
    </lineage>
</organism>
<proteinExistence type="predicted"/>
<keyword evidence="2 4" id="KW-1133">Transmembrane helix</keyword>
<gene>
    <name evidence="5" type="ORF">Lalb_Chr25g0289511</name>
</gene>
<dbReference type="EMBL" id="WOCE01000025">
    <property type="protein sequence ID" value="KAE9585490.1"/>
    <property type="molecule type" value="Genomic_DNA"/>
</dbReference>
<feature type="transmembrane region" description="Helical" evidence="4">
    <location>
        <begin position="33"/>
        <end position="57"/>
    </location>
</feature>
<keyword evidence="3 4" id="KW-0472">Membrane</keyword>
<dbReference type="Proteomes" id="UP000447434">
    <property type="component" value="Chromosome 25"/>
</dbReference>
<dbReference type="OrthoDB" id="1728340at2759"/>
<dbReference type="InterPro" id="IPR030184">
    <property type="entry name" value="WAT1-related"/>
</dbReference>
<accession>A0A6A4N6E3</accession>
<sequence length="146" mass="16492">MLEYAMQGVVCSGLAYYIQGVVMRTRGPVFVTAFSPLCMVIVAILGSFILAEQMFLGRYASKSHAQRTLSKTILKERDYRVIGAIIIIFGLYLVVWGKSKDYNSQRPIIKELSPIDVEYILPTEQIVEEGNAIKEHFTIIARDEQV</sequence>
<keyword evidence="1 4" id="KW-0812">Transmembrane</keyword>
<reference evidence="6" key="1">
    <citation type="journal article" date="2020" name="Nat. Commun.">
        <title>Genome sequence of the cluster root forming white lupin.</title>
        <authorList>
            <person name="Hufnagel B."/>
            <person name="Marques A."/>
            <person name="Soriano A."/>
            <person name="Marques L."/>
            <person name="Divol F."/>
            <person name="Doumas P."/>
            <person name="Sallet E."/>
            <person name="Mancinotti D."/>
            <person name="Carrere S."/>
            <person name="Marande W."/>
            <person name="Arribat S."/>
            <person name="Keller J."/>
            <person name="Huneau C."/>
            <person name="Blein T."/>
            <person name="Aime D."/>
            <person name="Laguerre M."/>
            <person name="Taylor J."/>
            <person name="Schubert V."/>
            <person name="Nelson M."/>
            <person name="Geu-Flores F."/>
            <person name="Crespi M."/>
            <person name="Gallardo-Guerrero K."/>
            <person name="Delaux P.-M."/>
            <person name="Salse J."/>
            <person name="Berges H."/>
            <person name="Guyot R."/>
            <person name="Gouzy J."/>
            <person name="Peret B."/>
        </authorList>
    </citation>
    <scope>NUCLEOTIDE SEQUENCE [LARGE SCALE GENOMIC DNA]</scope>
    <source>
        <strain evidence="6">cv. Amiga</strain>
    </source>
</reference>
<dbReference type="GO" id="GO:0016020">
    <property type="term" value="C:membrane"/>
    <property type="evidence" value="ECO:0007669"/>
    <property type="project" value="InterPro"/>
</dbReference>
<evidence type="ECO:0000256" key="2">
    <source>
        <dbReference type="ARBA" id="ARBA00022989"/>
    </source>
</evidence>
<evidence type="ECO:0000256" key="4">
    <source>
        <dbReference type="SAM" id="Phobius"/>
    </source>
</evidence>
<dbReference type="PANTHER" id="PTHR31218">
    <property type="entry name" value="WAT1-RELATED PROTEIN"/>
    <property type="match status" value="1"/>
</dbReference>
<evidence type="ECO:0000313" key="5">
    <source>
        <dbReference type="EMBL" id="KAE9585490.1"/>
    </source>
</evidence>
<evidence type="ECO:0000313" key="6">
    <source>
        <dbReference type="Proteomes" id="UP000447434"/>
    </source>
</evidence>
<feature type="transmembrane region" description="Helical" evidence="4">
    <location>
        <begin position="78"/>
        <end position="97"/>
    </location>
</feature>
<comment type="caution">
    <text evidence="5">The sequence shown here is derived from an EMBL/GenBank/DDBJ whole genome shotgun (WGS) entry which is preliminary data.</text>
</comment>